<evidence type="ECO:0000313" key="5">
    <source>
        <dbReference type="Proteomes" id="UP000575029"/>
    </source>
</evidence>
<feature type="coiled-coil region" evidence="1">
    <location>
        <begin position="223"/>
        <end position="403"/>
    </location>
</feature>
<comment type="caution">
    <text evidence="4">The sequence shown here is derived from an EMBL/GenBank/DDBJ whole genome shotgun (WGS) entry which is preliminary data.</text>
</comment>
<name>A0A7K6EKK8_9PASS</name>
<evidence type="ECO:0000256" key="3">
    <source>
        <dbReference type="SAM" id="Phobius"/>
    </source>
</evidence>
<feature type="region of interest" description="Disordered" evidence="2">
    <location>
        <begin position="467"/>
        <end position="498"/>
    </location>
</feature>
<dbReference type="PANTHER" id="PTHR15715:SF21">
    <property type="entry name" value="TRAF3-INTERACTING JNK-ACTIVATING MODULATOR"/>
    <property type="match status" value="1"/>
</dbReference>
<keyword evidence="3" id="KW-0812">Transmembrane</keyword>
<dbReference type="Proteomes" id="UP000575029">
    <property type="component" value="Unassembled WGS sequence"/>
</dbReference>
<gene>
    <name evidence="4" type="primary">Traf3ip3</name>
    <name evidence="4" type="ORF">GRAPIC_R10557</name>
</gene>
<sequence length="562" mass="64387">KPPMPRRSWPQRRQGESYEEKSERRHEAREGLRRRDNVTTCRHLPRPAPGTAQSPRQREFLRRRKLSQDAGESLPGQEPEARTTPELCSQLEPRASILLQVTPALQTAQSSACSRHRWSIRIQVKTQPKREMVQTKMCISSRTAESGMGTQSPPSLLLSCLPSPESHGDFSAISPSTAPHFGCQAAEALHRELLLKQKMVILQELFSTLLQASEKSWQGQLNEDKLRCKLRALENQLQACTQSYSKECVKKILIEMEDQKQTYEQKAKEALQKMLEDKLQTEQQLQNSQRSLAETREDLALWKEHNAALKAELTKVATAHTELKNTFQALQSELQQADVQKERLSQELQTLRDEHTELLHRASALRSDNDRQASHIRHIQDKLQKEQEQKVTLEATISHLQSKEHGAAQNARPSVVLWTITWIFVFPDLIHNQNNQQKIQEVTVQRQDQGFTTQTPRLIPAKEKQNALLEHPEEEEKGKESLKDEVQKRTSQPTAKEKECSELRSELEALSEEYQCCLTRLRQCRDELNRSQGSQAQHGHWIPLLVAVAAVAIATFLASYRL</sequence>
<keyword evidence="3" id="KW-1133">Transmembrane helix</keyword>
<dbReference type="EMBL" id="VZRM01005313">
    <property type="protein sequence ID" value="NWV38858.1"/>
    <property type="molecule type" value="Genomic_DNA"/>
</dbReference>
<proteinExistence type="predicted"/>
<reference evidence="4 5" key="1">
    <citation type="submission" date="2019-09" db="EMBL/GenBank/DDBJ databases">
        <title>Bird 10,000 Genomes (B10K) Project - Family phase.</title>
        <authorList>
            <person name="Zhang G."/>
        </authorList>
    </citation>
    <scope>NUCLEOTIDE SEQUENCE [LARGE SCALE GENOMIC DNA]</scope>
    <source>
        <strain evidence="4">B10K-DU-029-50</strain>
        <tissue evidence="4">Heart</tissue>
    </source>
</reference>
<organism evidence="4 5">
    <name type="scientific">Grantiella picta</name>
    <dbReference type="NCBI Taxonomy" id="266360"/>
    <lineage>
        <taxon>Eukaryota</taxon>
        <taxon>Metazoa</taxon>
        <taxon>Chordata</taxon>
        <taxon>Craniata</taxon>
        <taxon>Vertebrata</taxon>
        <taxon>Euteleostomi</taxon>
        <taxon>Archelosauria</taxon>
        <taxon>Archosauria</taxon>
        <taxon>Dinosauria</taxon>
        <taxon>Saurischia</taxon>
        <taxon>Theropoda</taxon>
        <taxon>Coelurosauria</taxon>
        <taxon>Aves</taxon>
        <taxon>Neognathae</taxon>
        <taxon>Neoaves</taxon>
        <taxon>Telluraves</taxon>
        <taxon>Australaves</taxon>
        <taxon>Passeriformes</taxon>
        <taxon>Meliphagoidea</taxon>
        <taxon>Meliphagidae</taxon>
        <taxon>Grantiella</taxon>
    </lineage>
</organism>
<evidence type="ECO:0000313" key="4">
    <source>
        <dbReference type="EMBL" id="NWV38858.1"/>
    </source>
</evidence>
<protein>
    <submittedName>
        <fullName evidence="4">T3JAM protein</fullName>
    </submittedName>
</protein>
<accession>A0A7K6EKK8</accession>
<keyword evidence="3" id="KW-0472">Membrane</keyword>
<feature type="non-terminal residue" evidence="4">
    <location>
        <position position="562"/>
    </location>
</feature>
<dbReference type="InterPro" id="IPR051176">
    <property type="entry name" value="Cent_Immune-Sig_Mod"/>
</dbReference>
<keyword evidence="1" id="KW-0175">Coiled coil</keyword>
<keyword evidence="5" id="KW-1185">Reference proteome</keyword>
<dbReference type="PANTHER" id="PTHR15715">
    <property type="entry name" value="CENTROSOMAL PROTEIN OF 170 KDA"/>
    <property type="match status" value="1"/>
</dbReference>
<dbReference type="AlphaFoldDB" id="A0A7K6EKK8"/>
<evidence type="ECO:0000256" key="2">
    <source>
        <dbReference type="SAM" id="MobiDB-lite"/>
    </source>
</evidence>
<feature type="compositionally biased region" description="Basic and acidic residues" evidence="2">
    <location>
        <begin position="467"/>
        <end position="488"/>
    </location>
</feature>
<feature type="compositionally biased region" description="Basic and acidic residues" evidence="2">
    <location>
        <begin position="13"/>
        <end position="37"/>
    </location>
</feature>
<feature type="coiled-coil region" evidence="1">
    <location>
        <begin position="500"/>
        <end position="527"/>
    </location>
</feature>
<feature type="region of interest" description="Disordered" evidence="2">
    <location>
        <begin position="1"/>
        <end position="59"/>
    </location>
</feature>
<feature type="non-terminal residue" evidence="4">
    <location>
        <position position="1"/>
    </location>
</feature>
<feature type="transmembrane region" description="Helical" evidence="3">
    <location>
        <begin position="541"/>
        <end position="560"/>
    </location>
</feature>
<evidence type="ECO:0000256" key="1">
    <source>
        <dbReference type="SAM" id="Coils"/>
    </source>
</evidence>